<dbReference type="EMBL" id="CAKOGP040000535">
    <property type="protein sequence ID" value="CAJ1936019.1"/>
    <property type="molecule type" value="Genomic_DNA"/>
</dbReference>
<protein>
    <recommendedName>
        <fullName evidence="3">CRAL-TRIO domain-containing protein</fullName>
    </recommendedName>
</protein>
<dbReference type="Gene3D" id="3.40.525.10">
    <property type="entry name" value="CRAL-TRIO lipid binding domain"/>
    <property type="match status" value="1"/>
</dbReference>
<comment type="caution">
    <text evidence="4">The sequence shown here is derived from an EMBL/GenBank/DDBJ whole genome shotgun (WGS) entry which is preliminary data.</text>
</comment>
<feature type="region of interest" description="Disordered" evidence="2">
    <location>
        <begin position="1"/>
        <end position="37"/>
    </location>
</feature>
<feature type="compositionally biased region" description="Basic and acidic residues" evidence="2">
    <location>
        <begin position="1"/>
        <end position="11"/>
    </location>
</feature>
<dbReference type="CDD" id="cd00170">
    <property type="entry name" value="SEC14"/>
    <property type="match status" value="1"/>
</dbReference>
<dbReference type="InterPro" id="IPR001251">
    <property type="entry name" value="CRAL-TRIO_dom"/>
</dbReference>
<feature type="compositionally biased region" description="Low complexity" evidence="2">
    <location>
        <begin position="222"/>
        <end position="234"/>
    </location>
</feature>
<accession>A0AAD2FJR9</accession>
<feature type="compositionally biased region" description="Polar residues" evidence="2">
    <location>
        <begin position="260"/>
        <end position="290"/>
    </location>
</feature>
<dbReference type="Proteomes" id="UP001295423">
    <property type="component" value="Unassembled WGS sequence"/>
</dbReference>
<feature type="domain" description="CRAL-TRIO" evidence="3">
    <location>
        <begin position="808"/>
        <end position="993"/>
    </location>
</feature>
<dbReference type="AlphaFoldDB" id="A0AAD2FJR9"/>
<feature type="compositionally biased region" description="Basic and acidic residues" evidence="2">
    <location>
        <begin position="343"/>
        <end position="405"/>
    </location>
</feature>
<feature type="region of interest" description="Disordered" evidence="2">
    <location>
        <begin position="260"/>
        <end position="507"/>
    </location>
</feature>
<name>A0AAD2FJR9_9STRA</name>
<dbReference type="SUPFAM" id="SSF52087">
    <property type="entry name" value="CRAL/TRIO domain"/>
    <property type="match status" value="1"/>
</dbReference>
<keyword evidence="1" id="KW-0175">Coiled coil</keyword>
<dbReference type="SMART" id="SM00516">
    <property type="entry name" value="SEC14"/>
    <property type="match status" value="1"/>
</dbReference>
<feature type="compositionally biased region" description="Low complexity" evidence="2">
    <location>
        <begin position="682"/>
        <end position="707"/>
    </location>
</feature>
<evidence type="ECO:0000259" key="3">
    <source>
        <dbReference type="PROSITE" id="PS50191"/>
    </source>
</evidence>
<feature type="region of interest" description="Disordered" evidence="2">
    <location>
        <begin position="682"/>
        <end position="716"/>
    </location>
</feature>
<feature type="compositionally biased region" description="Acidic residues" evidence="2">
    <location>
        <begin position="589"/>
        <end position="603"/>
    </location>
</feature>
<keyword evidence="5" id="KW-1185">Reference proteome</keyword>
<proteinExistence type="predicted"/>
<evidence type="ECO:0000313" key="4">
    <source>
        <dbReference type="EMBL" id="CAJ1936019.1"/>
    </source>
</evidence>
<feature type="compositionally biased region" description="Basic and acidic residues" evidence="2">
    <location>
        <begin position="318"/>
        <end position="336"/>
    </location>
</feature>
<dbReference type="Pfam" id="PF00650">
    <property type="entry name" value="CRAL_TRIO"/>
    <property type="match status" value="1"/>
</dbReference>
<feature type="compositionally biased region" description="Low complexity" evidence="2">
    <location>
        <begin position="460"/>
        <end position="482"/>
    </location>
</feature>
<evidence type="ECO:0000313" key="5">
    <source>
        <dbReference type="Proteomes" id="UP001295423"/>
    </source>
</evidence>
<feature type="coiled-coil region" evidence="1">
    <location>
        <begin position="98"/>
        <end position="125"/>
    </location>
</feature>
<dbReference type="PROSITE" id="PS50191">
    <property type="entry name" value="CRAL_TRIO"/>
    <property type="match status" value="1"/>
</dbReference>
<sequence>MAPQEQGHKDTMMSQQQEQQHEQLEDAEQDTADEKSLSECCSAQDLFRYIDSQHSTLNSQIEDCELKRKEVVREMAQHMLSFENASDDDDSDAVFQRHTELTMQLSGLQRELNKLKKNLESVQMLSDKRNDVEATMRRRYEVIESGGSSSFSIEELRQIIESQASATLEVEILNEERNILEVQLKESQKQTERLQMQCSEKDERIKVLKQQNESYQNELGHQQSESTVSSQVSTNEMTQISNLRSNLQYQNEYIRRRLRTSTFAQRSHTPPKTVQISRTSERSTPLQKNPTAAKLSSDDHKNREQLNQLARDIQGNLRGDKNVSEEDIKRKEEEKKLRKQQQHLRDEAMKEKERSLREQRLKREASEEEERLRIEQQKERQKQQRERWVQDETAKEEERRIREMQEQQQAAMHAHDAVTNEKGSARAARSLLPPIPETEINRRASLEVTNYQRQSRRQAARMMNRSALSPTPSTSSTLSRASVQTSQSSEKSAESAFRSMAKSANGVTPGVMRMAANGQLQSDSDDSFTSFDEDEEIEDIASEKAESLQSESHSKASEKDRSMHSLARSAHGGMPGAMRMASNGQSQSESDDSDDNSFEDDGSDFAITAPEPSGSFTVTATLVRESSFVMSERERLFQERERELEQREAEIAKQARSMQSLTAPVEVIPAATAVATVSRTGSLRSLSSSSGGRAQQSLSKSSLWQSSRTMGEDGVLPELDEGPMRFHPLNERSLRNQFLDISDKDYECYQKLQTRWEKKRKDKGGAPYSETMILRFLRNTCRKDGSFNLSKAWKAMKKTKERNLFLSANKLEKQLLTATLFPVPGLLSNAGFEMFYMKPCRFHRKDSVKDVINNLVYVINCMAEKEGNAKNGIGFIACMNDWKMSNFEVNYCYQFMMVLQAVVVPVAVELFLIVNPPSWFGGIWKIMKPMLAPSFRKKVKVIKEPMLDNYLMEGYQQYLPDDLATGTVDTFQLAQDFVTYLPPEVTSRDRTVSEAFKIPALGLHLLIVTGNLVPCMSHPLTKLKTTTTMLPFIAVSTVIRWT</sequence>
<reference evidence="4" key="1">
    <citation type="submission" date="2023-08" db="EMBL/GenBank/DDBJ databases">
        <authorList>
            <person name="Audoor S."/>
            <person name="Bilcke G."/>
        </authorList>
    </citation>
    <scope>NUCLEOTIDE SEQUENCE</scope>
</reference>
<feature type="region of interest" description="Disordered" evidence="2">
    <location>
        <begin position="543"/>
        <end position="613"/>
    </location>
</feature>
<organism evidence="4 5">
    <name type="scientific">Cylindrotheca closterium</name>
    <dbReference type="NCBI Taxonomy" id="2856"/>
    <lineage>
        <taxon>Eukaryota</taxon>
        <taxon>Sar</taxon>
        <taxon>Stramenopiles</taxon>
        <taxon>Ochrophyta</taxon>
        <taxon>Bacillariophyta</taxon>
        <taxon>Bacillariophyceae</taxon>
        <taxon>Bacillariophycidae</taxon>
        <taxon>Bacillariales</taxon>
        <taxon>Bacillariaceae</taxon>
        <taxon>Cylindrotheca</taxon>
    </lineage>
</organism>
<feature type="region of interest" description="Disordered" evidence="2">
    <location>
        <begin position="216"/>
        <end position="235"/>
    </location>
</feature>
<gene>
    <name evidence="4" type="ORF">CYCCA115_LOCUS5005</name>
</gene>
<dbReference type="InterPro" id="IPR036865">
    <property type="entry name" value="CRAL-TRIO_dom_sf"/>
</dbReference>
<evidence type="ECO:0000256" key="1">
    <source>
        <dbReference type="SAM" id="Coils"/>
    </source>
</evidence>
<evidence type="ECO:0000256" key="2">
    <source>
        <dbReference type="SAM" id="MobiDB-lite"/>
    </source>
</evidence>
<feature type="compositionally biased region" description="Basic and acidic residues" evidence="2">
    <location>
        <begin position="543"/>
        <end position="563"/>
    </location>
</feature>